<protein>
    <recommendedName>
        <fullName evidence="4">Translation initiation factor 2 subunit beta</fullName>
    </recommendedName>
    <alternativeName>
        <fullName evidence="7">aIF2-beta</fullName>
    </alternativeName>
    <alternativeName>
        <fullName evidence="8">eIF-2-beta</fullName>
    </alternativeName>
</protein>
<dbReference type="InterPro" id="IPR045196">
    <property type="entry name" value="IF2/IF5"/>
</dbReference>
<dbReference type="Gene3D" id="2.40.50.140">
    <property type="entry name" value="Nucleic acid-binding proteins"/>
    <property type="match status" value="1"/>
</dbReference>
<dbReference type="NCBIfam" id="TIGR00311">
    <property type="entry name" value="aIF-2beta"/>
    <property type="match status" value="1"/>
</dbReference>
<dbReference type="GO" id="GO:0003743">
    <property type="term" value="F:translation initiation factor activity"/>
    <property type="evidence" value="ECO:0007669"/>
    <property type="project" value="UniProtKB-KW"/>
</dbReference>
<dbReference type="Pfam" id="PF01873">
    <property type="entry name" value="eIF-5_eIF-2B"/>
    <property type="match status" value="1"/>
</dbReference>
<evidence type="ECO:0000313" key="10">
    <source>
        <dbReference type="EMBL" id="KUG21198.1"/>
    </source>
</evidence>
<dbReference type="InterPro" id="IPR002735">
    <property type="entry name" value="Transl_init_fac_IF2/IF5_dom"/>
</dbReference>
<dbReference type="FunFam" id="3.30.30.170:FF:000001">
    <property type="entry name" value="Eukaryotic translation initiation factor 2 subunit"/>
    <property type="match status" value="1"/>
</dbReference>
<dbReference type="PANTHER" id="PTHR23001">
    <property type="entry name" value="EUKARYOTIC TRANSLATION INITIATION FACTOR"/>
    <property type="match status" value="1"/>
</dbReference>
<dbReference type="PANTHER" id="PTHR23001:SF3">
    <property type="entry name" value="EUKARYOTIC TRANSLATION INITIATION FACTOR 2 SUBUNIT 2"/>
    <property type="match status" value="1"/>
</dbReference>
<keyword evidence="5 10" id="KW-0396">Initiation factor</keyword>
<dbReference type="InterPro" id="IPR016189">
    <property type="entry name" value="Transl_init_fac_IF2/IF5_N"/>
</dbReference>
<evidence type="ECO:0000256" key="2">
    <source>
        <dbReference type="ARBA" id="ARBA00010397"/>
    </source>
</evidence>
<dbReference type="NCBIfam" id="NF003067">
    <property type="entry name" value="PRK03988.1"/>
    <property type="match status" value="1"/>
</dbReference>
<name>A0A0W8FKQ9_9ZZZZ</name>
<comment type="caution">
    <text evidence="10">The sequence shown here is derived from an EMBL/GenBank/DDBJ whole genome shotgun (WGS) entry which is preliminary data.</text>
</comment>
<dbReference type="InterPro" id="IPR016190">
    <property type="entry name" value="Transl_init_fac_IF2/IF5_Zn-bd"/>
</dbReference>
<dbReference type="SMART" id="SM00653">
    <property type="entry name" value="eIF2B_5"/>
    <property type="match status" value="1"/>
</dbReference>
<gene>
    <name evidence="10" type="ORF">ASZ90_009047</name>
</gene>
<dbReference type="InterPro" id="IPR002792">
    <property type="entry name" value="TRAM_dom"/>
</dbReference>
<evidence type="ECO:0000256" key="7">
    <source>
        <dbReference type="ARBA" id="ARBA00031466"/>
    </source>
</evidence>
<dbReference type="EMBL" id="LNQE01001090">
    <property type="protein sequence ID" value="KUG21198.1"/>
    <property type="molecule type" value="Genomic_DNA"/>
</dbReference>
<reference evidence="10" key="1">
    <citation type="journal article" date="2015" name="Proc. Natl. Acad. Sci. U.S.A.">
        <title>Networks of energetic and metabolic interactions define dynamics in microbial communities.</title>
        <authorList>
            <person name="Embree M."/>
            <person name="Liu J.K."/>
            <person name="Al-Bassam M.M."/>
            <person name="Zengler K."/>
        </authorList>
    </citation>
    <scope>NUCLEOTIDE SEQUENCE</scope>
</reference>
<dbReference type="SUPFAM" id="SSF75689">
    <property type="entry name" value="Zinc-binding domain of translation initiation factor 2 beta"/>
    <property type="match status" value="1"/>
</dbReference>
<sequence>MGDHFFTLQRQYICMTDSYEDLLKKAYTNITGTAATTERFTVPTARVFIEGKTTILENFGEIASTLRRDPDHLMKHLLGELGTAGKTDGTRAVFNGKFDTDQINAIIRGYVEDYVICSECGKPDTRLVKDTRILTLRCDACGGHRPVRKRRVQAEADPNKLTEGAVLDVTIQFLSKRGDGVVKLGRYTMYVANAKPGQTVKVRITRIAGSIAFTERAA</sequence>
<evidence type="ECO:0000256" key="3">
    <source>
        <dbReference type="ARBA" id="ARBA00011243"/>
    </source>
</evidence>
<evidence type="ECO:0000256" key="1">
    <source>
        <dbReference type="ARBA" id="ARBA00003323"/>
    </source>
</evidence>
<proteinExistence type="inferred from homology"/>
<keyword evidence="6" id="KW-0648">Protein biosynthesis</keyword>
<evidence type="ECO:0000256" key="4">
    <source>
        <dbReference type="ARBA" id="ARBA00022314"/>
    </source>
</evidence>
<organism evidence="10">
    <name type="scientific">hydrocarbon metagenome</name>
    <dbReference type="NCBI Taxonomy" id="938273"/>
    <lineage>
        <taxon>unclassified sequences</taxon>
        <taxon>metagenomes</taxon>
        <taxon>ecological metagenomes</taxon>
    </lineage>
</organism>
<dbReference type="NCBIfam" id="NF008993">
    <property type="entry name" value="PRK12336.1"/>
    <property type="match status" value="1"/>
</dbReference>
<comment type="subunit">
    <text evidence="3">Heterotrimer composed of an alpha, a beta and a gamma chain.</text>
</comment>
<accession>A0A0W8FKQ9</accession>
<evidence type="ECO:0000259" key="9">
    <source>
        <dbReference type="PROSITE" id="PS50926"/>
    </source>
</evidence>
<dbReference type="SUPFAM" id="SSF50249">
    <property type="entry name" value="Nucleic acid-binding proteins"/>
    <property type="match status" value="1"/>
</dbReference>
<dbReference type="HAMAP" id="MF_00232">
    <property type="entry name" value="eIF_2_beta"/>
    <property type="match status" value="1"/>
</dbReference>
<dbReference type="SUPFAM" id="SSF100966">
    <property type="entry name" value="Translation initiation factor 2 beta, aIF2beta, N-terminal domain"/>
    <property type="match status" value="1"/>
</dbReference>
<comment type="similarity">
    <text evidence="2">Belongs to the eIF-2-beta/eIF-5 family.</text>
</comment>
<dbReference type="Gene3D" id="3.30.30.170">
    <property type="match status" value="1"/>
</dbReference>
<dbReference type="InterPro" id="IPR012340">
    <property type="entry name" value="NA-bd_OB-fold"/>
</dbReference>
<comment type="function">
    <text evidence="1">eIF-2 functions in the early steps of protein synthesis by forming a ternary complex with GTP and initiator tRNA.</text>
</comment>
<dbReference type="InterPro" id="IPR004458">
    <property type="entry name" value="TIF2_bsu_arc"/>
</dbReference>
<dbReference type="AlphaFoldDB" id="A0A0W8FKQ9"/>
<evidence type="ECO:0000256" key="6">
    <source>
        <dbReference type="ARBA" id="ARBA00022917"/>
    </source>
</evidence>
<evidence type="ECO:0000256" key="5">
    <source>
        <dbReference type="ARBA" id="ARBA00022540"/>
    </source>
</evidence>
<evidence type="ECO:0000256" key="8">
    <source>
        <dbReference type="ARBA" id="ARBA00032408"/>
    </source>
</evidence>
<dbReference type="PROSITE" id="PS50926">
    <property type="entry name" value="TRAM"/>
    <property type="match status" value="1"/>
</dbReference>
<dbReference type="Pfam" id="PF01938">
    <property type="entry name" value="TRAM"/>
    <property type="match status" value="1"/>
</dbReference>
<feature type="domain" description="TRAM" evidence="9">
    <location>
        <begin position="160"/>
        <end position="218"/>
    </location>
</feature>